<evidence type="ECO:0000313" key="1">
    <source>
        <dbReference type="EMBL" id="KEQ11366.1"/>
    </source>
</evidence>
<dbReference type="EMBL" id="JOKG01000007">
    <property type="protein sequence ID" value="KEQ11366.1"/>
    <property type="molecule type" value="Genomic_DNA"/>
</dbReference>
<dbReference type="Pfam" id="PF13689">
    <property type="entry name" value="DUF4154"/>
    <property type="match status" value="1"/>
</dbReference>
<accession>A0A081MYU3</accession>
<organism evidence="1 2">
    <name type="scientific">Endozoicomonas montiporae</name>
    <dbReference type="NCBI Taxonomy" id="1027273"/>
    <lineage>
        <taxon>Bacteria</taxon>
        <taxon>Pseudomonadati</taxon>
        <taxon>Pseudomonadota</taxon>
        <taxon>Gammaproteobacteria</taxon>
        <taxon>Oceanospirillales</taxon>
        <taxon>Endozoicomonadaceae</taxon>
        <taxon>Endozoicomonas</taxon>
    </lineage>
</organism>
<keyword evidence="2" id="KW-1185">Reference proteome</keyword>
<proteinExistence type="predicted"/>
<dbReference type="InterPro" id="IPR025293">
    <property type="entry name" value="YfiR/HmsC-like"/>
</dbReference>
<comment type="caution">
    <text evidence="1">The sequence shown here is derived from an EMBL/GenBank/DDBJ whole genome shotgun (WGS) entry which is preliminary data.</text>
</comment>
<dbReference type="eggNOG" id="ENOG5032YBM">
    <property type="taxonomic scope" value="Bacteria"/>
</dbReference>
<reference evidence="1 2" key="1">
    <citation type="submission" date="2014-06" db="EMBL/GenBank/DDBJ databases">
        <title>Whole Genome Sequences of Three Symbiotic Endozoicomonas Bacteria.</title>
        <authorList>
            <person name="Neave M.J."/>
            <person name="Apprill A."/>
            <person name="Voolstra C.R."/>
        </authorList>
    </citation>
    <scope>NUCLEOTIDE SEQUENCE [LARGE SCALE GENOMIC DNA]</scope>
    <source>
        <strain evidence="1 2">LMG 24815</strain>
    </source>
</reference>
<dbReference type="Proteomes" id="UP000028006">
    <property type="component" value="Unassembled WGS sequence"/>
</dbReference>
<name>A0A081MYU3_9GAMM</name>
<protein>
    <recommendedName>
        <fullName evidence="3">Transmembrane protein</fullName>
    </recommendedName>
</protein>
<dbReference type="AlphaFoldDB" id="A0A081MYU3"/>
<sequence>MWLFSLPIPSVAIEEQRLKAAITFKLTLFVSWPAKEKVLNLCTFSKYSFKSLKSTISHQISKGREIQVKLLGLDEDYSERCQILNLDNLSGSQITDILESIKKQPILTVGSGDSFAREGGMIGLYIDNNNVKFSINLHASRQAELNISSSLLKLAAKVY</sequence>
<gene>
    <name evidence="1" type="ORF">GZ77_24940</name>
</gene>
<evidence type="ECO:0000313" key="2">
    <source>
        <dbReference type="Proteomes" id="UP000028006"/>
    </source>
</evidence>
<evidence type="ECO:0008006" key="3">
    <source>
        <dbReference type="Google" id="ProtNLM"/>
    </source>
</evidence>